<dbReference type="EMBL" id="LJIJ01000614">
    <property type="protein sequence ID" value="ODM95833.1"/>
    <property type="molecule type" value="Genomic_DNA"/>
</dbReference>
<feature type="compositionally biased region" description="Acidic residues" evidence="1">
    <location>
        <begin position="274"/>
        <end position="288"/>
    </location>
</feature>
<comment type="caution">
    <text evidence="2">The sequence shown here is derived from an EMBL/GenBank/DDBJ whole genome shotgun (WGS) entry which is preliminary data.</text>
</comment>
<dbReference type="OrthoDB" id="10257153at2759"/>
<reference evidence="2 3" key="1">
    <citation type="journal article" date="2016" name="Genome Biol. Evol.">
        <title>Gene Family Evolution Reflects Adaptation to Soil Environmental Stressors in the Genome of the Collembolan Orchesella cincta.</title>
        <authorList>
            <person name="Faddeeva-Vakhrusheva A."/>
            <person name="Derks M.F."/>
            <person name="Anvar S.Y."/>
            <person name="Agamennone V."/>
            <person name="Suring W."/>
            <person name="Smit S."/>
            <person name="van Straalen N.M."/>
            <person name="Roelofs D."/>
        </authorList>
    </citation>
    <scope>NUCLEOTIDE SEQUENCE [LARGE SCALE GENOMIC DNA]</scope>
    <source>
        <tissue evidence="2">Mixed pool</tissue>
    </source>
</reference>
<proteinExistence type="predicted"/>
<feature type="compositionally biased region" description="Polar residues" evidence="1">
    <location>
        <begin position="749"/>
        <end position="760"/>
    </location>
</feature>
<dbReference type="Proteomes" id="UP000094527">
    <property type="component" value="Unassembled WGS sequence"/>
</dbReference>
<sequence length="1284" mass="144337">TPKRPSENEEEKLAAMQAAANAIAFPEDSRPSEMNLIRSSLNFTCYDLGKRVAVVGNDTFYIFPMDGTIIRYDISTIEPEFRMMQLSVTKNGHQTFFYPYYIPHDFDLSSEDYVVCPYFHMVLSNGTILAFQDLRAEEAAPYMKVAMKEGSGQDQELFSYEKILFGKEVEQKLNEVSGVPDKDTGETSAATGKKRTSGESTGRRSDRSNRSVGVRAAVEPAVEPVEEDGKKKKAQKDRKAKKLPDRSPDPNPDQKKKLDKKSKKKLQSKAKAEEEPEDEKLETAEEEAALAAVENGTVKKDAFEGETVIGLDDGPPAATAEADGLMAAPPAAAEEEPGDWMYPSSDSDDEEEVQRKRRMFFAPPWDDAVRTIKPLAHVFKVTLPSGCCCSVEDLPGPPLLRVVKQAYLGAGSARSHIEASRYYTMDGSVIKFLFNGSIQILTARGVTTNVTELAANARRDMENLSSTFGSASIVKIFNGEVILPNGQLWKVVNGKKVSSNPIYVFTTGPLSGGEIFRRRQDGVVYLHRYDGTVITHYPDGTRFTTRMVVQENPSEEFDDWVFVGLKYMIEHPNYCTVLFNTLSGNAHLKLPHGEWIRIFADGNIRITATDEYTLDVDKNRAILSYPPCQMGKQAMPNMTSVRLWHTGAGSSKPQQAKEQENATVLSPAKLIENLNLAETASTAATAELQRKRQSSPLAGKKASRRNVPERDRAKSHAKIRQKDPSARKLRGTRIASNMQIDKDKRKSRSPSPGQVESSPITPIPFQDETTNAEGGDAQGGTETPKEVEQPETEQETDGTTLRSGDDDDVGEFLKFENESTLCKSADSWDNRFTMDLYGGIVVDKMKQEEMQEQTAQQLIDSLVEHSTLPKDYFAGILRNTSSEHLVTAAKRFRSIKQSYLESCSGSLPNTKIFVVKRDLTGFQFMQKAVVDDIVTKAYGSQESMVIFDPLPKRQPRKFITVMRPVDEDEHPHGMWTRPYIEPMFRPKAVTNKHLRIANPNDLRWFGYVLSAAHAKRPRFMPDAKNLFKLQKLMPSKSVDDVMQPSNLPSESGFEEEYEEEEEEYEGERSDSAHSGITSLQKPPPSIIEEDKKRKKKKDKEAKKHAKKERKGKRRDSVPNAVEEEEQTEEEEAAKPRHSEGRRHSRSHRKSFKAQPLEPDVGEYPADIEDLKGIYSARGSTQNPRISLKPHETQCNTKKAVVVRAFVEIPQVNEDMQRALLAASMSYAETVKTETAMYNSYKPQDPRSEQEKKAQTEYKQQLIEQNIDEMHLLEQKPGPVLRFHF</sequence>
<feature type="compositionally biased region" description="Basic residues" evidence="1">
    <location>
        <begin position="1092"/>
        <end position="1113"/>
    </location>
</feature>
<feature type="region of interest" description="Disordered" evidence="1">
    <location>
        <begin position="1037"/>
        <end position="1163"/>
    </location>
</feature>
<dbReference type="GO" id="GO:1904158">
    <property type="term" value="P:axonemal central apparatus assembly"/>
    <property type="evidence" value="ECO:0007669"/>
    <property type="project" value="TreeGrafter"/>
</dbReference>
<dbReference type="PANTHER" id="PTHR21963">
    <property type="entry name" value="PF6"/>
    <property type="match status" value="1"/>
</dbReference>
<evidence type="ECO:0000313" key="2">
    <source>
        <dbReference type="EMBL" id="ODM95833.1"/>
    </source>
</evidence>
<dbReference type="GO" id="GO:0003351">
    <property type="term" value="P:epithelial cilium movement involved in extracellular fluid movement"/>
    <property type="evidence" value="ECO:0007669"/>
    <property type="project" value="TreeGrafter"/>
</dbReference>
<feature type="compositionally biased region" description="Acidic residues" evidence="1">
    <location>
        <begin position="1052"/>
        <end position="1065"/>
    </location>
</feature>
<name>A0A1D2MS30_ORCCI</name>
<feature type="non-terminal residue" evidence="2">
    <location>
        <position position="1"/>
    </location>
</feature>
<accession>A0A1D2MS30</accession>
<feature type="region of interest" description="Disordered" evidence="1">
    <location>
        <begin position="685"/>
        <end position="809"/>
    </location>
</feature>
<feature type="compositionally biased region" description="Basic and acidic residues" evidence="1">
    <location>
        <begin position="242"/>
        <end position="256"/>
    </location>
</feature>
<feature type="compositionally biased region" description="Basic residues" evidence="1">
    <location>
        <begin position="231"/>
        <end position="241"/>
    </location>
</feature>
<keyword evidence="3" id="KW-1185">Reference proteome</keyword>
<dbReference type="GO" id="GO:1990716">
    <property type="term" value="C:axonemal central apparatus"/>
    <property type="evidence" value="ECO:0007669"/>
    <property type="project" value="TreeGrafter"/>
</dbReference>
<protein>
    <submittedName>
        <fullName evidence="2">Uncharacterized protein</fullName>
    </submittedName>
</protein>
<feature type="compositionally biased region" description="Basic residues" evidence="1">
    <location>
        <begin position="257"/>
        <end position="268"/>
    </location>
</feature>
<dbReference type="PANTHER" id="PTHR21963:SF1">
    <property type="entry name" value="SPERM-ASSOCIATED ANTIGEN 17"/>
    <property type="match status" value="1"/>
</dbReference>
<feature type="compositionally biased region" description="Basic residues" evidence="1">
    <location>
        <begin position="1139"/>
        <end position="1151"/>
    </location>
</feature>
<dbReference type="GO" id="GO:0005576">
    <property type="term" value="C:extracellular region"/>
    <property type="evidence" value="ECO:0007669"/>
    <property type="project" value="GOC"/>
</dbReference>
<organism evidence="2 3">
    <name type="scientific">Orchesella cincta</name>
    <name type="common">Springtail</name>
    <name type="synonym">Podura cincta</name>
    <dbReference type="NCBI Taxonomy" id="48709"/>
    <lineage>
        <taxon>Eukaryota</taxon>
        <taxon>Metazoa</taxon>
        <taxon>Ecdysozoa</taxon>
        <taxon>Arthropoda</taxon>
        <taxon>Hexapoda</taxon>
        <taxon>Collembola</taxon>
        <taxon>Entomobryomorpha</taxon>
        <taxon>Entomobryoidea</taxon>
        <taxon>Orchesellidae</taxon>
        <taxon>Orchesellinae</taxon>
        <taxon>Orchesella</taxon>
    </lineage>
</organism>
<dbReference type="STRING" id="48709.A0A1D2MS30"/>
<evidence type="ECO:0000313" key="3">
    <source>
        <dbReference type="Proteomes" id="UP000094527"/>
    </source>
</evidence>
<feature type="region of interest" description="Disordered" evidence="1">
    <location>
        <begin position="175"/>
        <end position="288"/>
    </location>
</feature>
<gene>
    <name evidence="2" type="ORF">Ocin01_10838</name>
</gene>
<feature type="compositionally biased region" description="Acidic residues" evidence="1">
    <location>
        <begin position="1121"/>
        <end position="1131"/>
    </location>
</feature>
<evidence type="ECO:0000256" key="1">
    <source>
        <dbReference type="SAM" id="MobiDB-lite"/>
    </source>
</evidence>
<feature type="compositionally biased region" description="Basic and acidic residues" evidence="1">
    <location>
        <begin position="706"/>
        <end position="726"/>
    </location>
</feature>
<dbReference type="InterPro" id="IPR026173">
    <property type="entry name" value="SPAG17"/>
</dbReference>